<evidence type="ECO:0000313" key="2">
    <source>
        <dbReference type="Proteomes" id="UP000502823"/>
    </source>
</evidence>
<keyword evidence="2" id="KW-1185">Reference proteome</keyword>
<dbReference type="AlphaFoldDB" id="A0A6L2PVP3"/>
<name>A0A6L2PVP3_COPFO</name>
<dbReference type="Gene3D" id="1.10.287.690">
    <property type="entry name" value="Helix hairpin bin"/>
    <property type="match status" value="1"/>
</dbReference>
<dbReference type="EMBL" id="BLKM01009444">
    <property type="protein sequence ID" value="GFG36609.1"/>
    <property type="molecule type" value="Genomic_DNA"/>
</dbReference>
<feature type="non-terminal residue" evidence="1">
    <location>
        <position position="69"/>
    </location>
</feature>
<dbReference type="Proteomes" id="UP000502823">
    <property type="component" value="Unassembled WGS sequence"/>
</dbReference>
<comment type="caution">
    <text evidence="1">The sequence shown here is derived from an EMBL/GenBank/DDBJ whole genome shotgun (WGS) entry which is preliminary data.</text>
</comment>
<organism evidence="1 2">
    <name type="scientific">Coptotermes formosanus</name>
    <name type="common">Formosan subterranean termite</name>
    <dbReference type="NCBI Taxonomy" id="36987"/>
    <lineage>
        <taxon>Eukaryota</taxon>
        <taxon>Metazoa</taxon>
        <taxon>Ecdysozoa</taxon>
        <taxon>Arthropoda</taxon>
        <taxon>Hexapoda</taxon>
        <taxon>Insecta</taxon>
        <taxon>Pterygota</taxon>
        <taxon>Neoptera</taxon>
        <taxon>Polyneoptera</taxon>
        <taxon>Dictyoptera</taxon>
        <taxon>Blattodea</taxon>
        <taxon>Blattoidea</taxon>
        <taxon>Termitoidae</taxon>
        <taxon>Rhinotermitidae</taxon>
        <taxon>Coptotermes</taxon>
    </lineage>
</organism>
<sequence>MLNKEAIQLKASKRALAKLCLNSFWGKLTEGSNRTQTKMVADPHELYRFIATPGVEVTHLFFANDEAEW</sequence>
<dbReference type="OrthoDB" id="8196304at2759"/>
<proteinExistence type="predicted"/>
<reference evidence="2" key="1">
    <citation type="submission" date="2020-01" db="EMBL/GenBank/DDBJ databases">
        <title>Draft genome sequence of the Termite Coptotermes fromosanus.</title>
        <authorList>
            <person name="Itakura S."/>
            <person name="Yosikawa Y."/>
            <person name="Umezawa K."/>
        </authorList>
    </citation>
    <scope>NUCLEOTIDE SEQUENCE [LARGE SCALE GENOMIC DNA]</scope>
</reference>
<accession>A0A6L2PVP3</accession>
<evidence type="ECO:0000313" key="1">
    <source>
        <dbReference type="EMBL" id="GFG36609.1"/>
    </source>
</evidence>
<protein>
    <recommendedName>
        <fullName evidence="3">DNA-directed DNA polymerase</fullName>
    </recommendedName>
</protein>
<gene>
    <name evidence="1" type="ORF">Cfor_07198</name>
</gene>
<dbReference type="InParanoid" id="A0A6L2PVP3"/>
<evidence type="ECO:0008006" key="3">
    <source>
        <dbReference type="Google" id="ProtNLM"/>
    </source>
</evidence>